<dbReference type="InterPro" id="IPR051395">
    <property type="entry name" value="Cytochrome_c_Peroxidase/MauG"/>
</dbReference>
<organism evidence="7">
    <name type="scientific">Singulisphaera sp. Ch08</name>
    <dbReference type="NCBI Taxonomy" id="3120278"/>
    <lineage>
        <taxon>Bacteria</taxon>
        <taxon>Pseudomonadati</taxon>
        <taxon>Planctomycetota</taxon>
        <taxon>Planctomycetia</taxon>
        <taxon>Isosphaerales</taxon>
        <taxon>Isosphaeraceae</taxon>
        <taxon>Singulisphaera</taxon>
    </lineage>
</organism>
<dbReference type="GO" id="GO:0046872">
    <property type="term" value="F:metal ion binding"/>
    <property type="evidence" value="ECO:0007669"/>
    <property type="project" value="UniProtKB-KW"/>
</dbReference>
<dbReference type="GO" id="GO:0004130">
    <property type="term" value="F:cytochrome-c peroxidase activity"/>
    <property type="evidence" value="ECO:0007669"/>
    <property type="project" value="TreeGrafter"/>
</dbReference>
<keyword evidence="2 4" id="KW-0479">Metal-binding</keyword>
<accession>A0AAU7CDS4</accession>
<keyword evidence="3 4" id="KW-0408">Iron</keyword>
<feature type="chain" id="PRO_5043470349" evidence="5">
    <location>
        <begin position="31"/>
        <end position="471"/>
    </location>
</feature>
<dbReference type="InterPro" id="IPR009056">
    <property type="entry name" value="Cyt_c-like_dom"/>
</dbReference>
<evidence type="ECO:0000256" key="4">
    <source>
        <dbReference type="PROSITE-ProRule" id="PRU00433"/>
    </source>
</evidence>
<dbReference type="Gene3D" id="1.10.760.10">
    <property type="entry name" value="Cytochrome c-like domain"/>
    <property type="match status" value="1"/>
</dbReference>
<dbReference type="RefSeq" id="WP_406695592.1">
    <property type="nucleotide sequence ID" value="NZ_CP155447.1"/>
</dbReference>
<evidence type="ECO:0000256" key="3">
    <source>
        <dbReference type="ARBA" id="ARBA00023004"/>
    </source>
</evidence>
<dbReference type="GO" id="GO:0020037">
    <property type="term" value="F:heme binding"/>
    <property type="evidence" value="ECO:0007669"/>
    <property type="project" value="InterPro"/>
</dbReference>
<proteinExistence type="predicted"/>
<feature type="signal peptide" evidence="5">
    <location>
        <begin position="1"/>
        <end position="30"/>
    </location>
</feature>
<dbReference type="PANTHER" id="PTHR30600:SF4">
    <property type="entry name" value="CYTOCHROME C DOMAIN-CONTAINING PROTEIN"/>
    <property type="match status" value="1"/>
</dbReference>
<dbReference type="InterPro" id="IPR036909">
    <property type="entry name" value="Cyt_c-like_dom_sf"/>
</dbReference>
<dbReference type="EMBL" id="CP155447">
    <property type="protein sequence ID" value="XBH02851.1"/>
    <property type="molecule type" value="Genomic_DNA"/>
</dbReference>
<protein>
    <submittedName>
        <fullName evidence="7">Di-heme oxidoredictase family protein</fullName>
    </submittedName>
</protein>
<dbReference type="PROSITE" id="PS51007">
    <property type="entry name" value="CYTC"/>
    <property type="match status" value="1"/>
</dbReference>
<evidence type="ECO:0000256" key="1">
    <source>
        <dbReference type="ARBA" id="ARBA00022617"/>
    </source>
</evidence>
<keyword evidence="1 4" id="KW-0349">Heme</keyword>
<dbReference type="Pfam" id="PF06537">
    <property type="entry name" value="DHOR"/>
    <property type="match status" value="1"/>
</dbReference>
<dbReference type="AlphaFoldDB" id="A0AAU7CDS4"/>
<evidence type="ECO:0000256" key="2">
    <source>
        <dbReference type="ARBA" id="ARBA00022723"/>
    </source>
</evidence>
<feature type="domain" description="Cytochrome c" evidence="6">
    <location>
        <begin position="46"/>
        <end position="306"/>
    </location>
</feature>
<evidence type="ECO:0000313" key="7">
    <source>
        <dbReference type="EMBL" id="XBH02851.1"/>
    </source>
</evidence>
<dbReference type="SUPFAM" id="SSF46626">
    <property type="entry name" value="Cytochrome c"/>
    <property type="match status" value="2"/>
</dbReference>
<gene>
    <name evidence="7" type="ORF">V5E97_31745</name>
</gene>
<sequence>MFSASTVRSSGYSFLYGGLTLLLVAGATQAKETDTNSAGPAPVREQTLREGRDLFSRAWVPNDPRSHGGDGLGPVFNARSCLACHDQGGPGGAGPVERNIDVATVTGGRSQGYQFTYSFAIGFGTGQGTYRSVSNLSEPSRRGPEIDASVLATVHPGFRTSRSVVLHHFGTDPEYHSWRAAVPGPHGTALIRTTQRNPTPLFGTALLDSLPDEAIEAAAKRKFPDSTRVRGRVSRLRDGRIGRFGWKAQTATLAEFVLSAAATEVGLELPGRHQAADPRLPGVGAAGLDMNEAECDALVAYVRSLPEPAIRESFDADEAARVKAGEATFGSIGCAGCHLPRVGDVEGVYSDLLLHDMGLGLGDTGSYDVFVGPPAGGEEFAAGGRGRAAGATDREWRTPPLWGLRDSGPYLHDGRALTIDRAITLHGGQGAVSARRYAQLSSRRKQQLGAFLNSLCAPAAEDELPSQSQRP</sequence>
<evidence type="ECO:0000256" key="5">
    <source>
        <dbReference type="SAM" id="SignalP"/>
    </source>
</evidence>
<dbReference type="GO" id="GO:0009055">
    <property type="term" value="F:electron transfer activity"/>
    <property type="evidence" value="ECO:0007669"/>
    <property type="project" value="InterPro"/>
</dbReference>
<reference evidence="7" key="1">
    <citation type="submission" date="2024-05" db="EMBL/GenBank/DDBJ databases">
        <title>Planctomycetes of the genus Singulisphaera possess chitinolytic capabilities.</title>
        <authorList>
            <person name="Ivanova A."/>
        </authorList>
    </citation>
    <scope>NUCLEOTIDE SEQUENCE</scope>
    <source>
        <strain evidence="7">Ch08T</strain>
    </source>
</reference>
<evidence type="ECO:0000259" key="6">
    <source>
        <dbReference type="PROSITE" id="PS51007"/>
    </source>
</evidence>
<dbReference type="InterPro" id="IPR010538">
    <property type="entry name" value="DHOR"/>
</dbReference>
<keyword evidence="5" id="KW-0732">Signal</keyword>
<dbReference type="PANTHER" id="PTHR30600">
    <property type="entry name" value="CYTOCHROME C PEROXIDASE-RELATED"/>
    <property type="match status" value="1"/>
</dbReference>
<name>A0AAU7CDS4_9BACT</name>